<dbReference type="GO" id="GO:0019646">
    <property type="term" value="P:aerobic electron transport chain"/>
    <property type="evidence" value="ECO:0007669"/>
    <property type="project" value="InterPro"/>
</dbReference>
<keyword evidence="8 13" id="KW-0479">Metal-binding</keyword>
<dbReference type="GO" id="GO:0009055">
    <property type="term" value="F:electron transfer activity"/>
    <property type="evidence" value="ECO:0007669"/>
    <property type="project" value="UniProtKB-UniRule"/>
</dbReference>
<keyword evidence="15" id="KW-0560">Oxidoreductase</keyword>
<dbReference type="OrthoDB" id="9807042at2"/>
<dbReference type="PANTHER" id="PTHR30365">
    <property type="entry name" value="CYTOCHROME D UBIQUINOL OXIDASE"/>
    <property type="match status" value="1"/>
</dbReference>
<dbReference type="Pfam" id="PF01654">
    <property type="entry name" value="Cyt_bd_oxida_I"/>
    <property type="match status" value="1"/>
</dbReference>
<dbReference type="GO" id="GO:0046872">
    <property type="term" value="F:metal ion binding"/>
    <property type="evidence" value="ECO:0007669"/>
    <property type="project" value="UniProtKB-UniRule"/>
</dbReference>
<reference evidence="15 16" key="1">
    <citation type="submission" date="2009-04" db="EMBL/GenBank/DDBJ databases">
        <authorList>
            <person name="Reysenbach A.-L."/>
            <person name="Heidelberg J.F."/>
            <person name="Nelson W.C."/>
        </authorList>
    </citation>
    <scope>NUCLEOTIDE SEQUENCE [LARGE SCALE GENOMIC DNA]</scope>
    <source>
        <strain evidence="15 16">SS-5</strain>
    </source>
</reference>
<keyword evidence="4 13" id="KW-1003">Cell membrane</keyword>
<evidence type="ECO:0000256" key="7">
    <source>
        <dbReference type="ARBA" id="ARBA00022692"/>
    </source>
</evidence>
<evidence type="ECO:0000256" key="3">
    <source>
        <dbReference type="ARBA" id="ARBA00022448"/>
    </source>
</evidence>
<evidence type="ECO:0000256" key="8">
    <source>
        <dbReference type="ARBA" id="ARBA00022723"/>
    </source>
</evidence>
<dbReference type="GO" id="GO:0070069">
    <property type="term" value="C:cytochrome complex"/>
    <property type="evidence" value="ECO:0007669"/>
    <property type="project" value="UniProtKB-UniRule"/>
</dbReference>
<feature type="transmembrane region" description="Helical" evidence="13">
    <location>
        <begin position="453"/>
        <end position="472"/>
    </location>
</feature>
<evidence type="ECO:0000256" key="13">
    <source>
        <dbReference type="PIRNR" id="PIRNR006446"/>
    </source>
</evidence>
<feature type="coiled-coil region" evidence="14">
    <location>
        <begin position="297"/>
        <end position="331"/>
    </location>
</feature>
<keyword evidence="6 13" id="KW-0349">Heme</keyword>
<keyword evidence="3 13" id="KW-0813">Transport</keyword>
<feature type="transmembrane region" description="Helical" evidence="13">
    <location>
        <begin position="127"/>
        <end position="145"/>
    </location>
</feature>
<evidence type="ECO:0000256" key="10">
    <source>
        <dbReference type="ARBA" id="ARBA00022989"/>
    </source>
</evidence>
<feature type="transmembrane region" description="Helical" evidence="13">
    <location>
        <begin position="12"/>
        <end position="34"/>
    </location>
</feature>
<evidence type="ECO:0000313" key="15">
    <source>
        <dbReference type="EMBL" id="EEP61169.1"/>
    </source>
</evidence>
<accession>C4FIC3</accession>
<dbReference type="PIRSF" id="PIRSF006446">
    <property type="entry name" value="Cyt_quinol_oxidase_1"/>
    <property type="match status" value="1"/>
</dbReference>
<keyword evidence="11 13" id="KW-0408">Iron</keyword>
<dbReference type="GO" id="GO:0016682">
    <property type="term" value="F:oxidoreductase activity, acting on diphenols and related substances as donors, oxygen as acceptor"/>
    <property type="evidence" value="ECO:0007669"/>
    <property type="project" value="TreeGrafter"/>
</dbReference>
<keyword evidence="5" id="KW-0997">Cell inner membrane</keyword>
<evidence type="ECO:0000256" key="4">
    <source>
        <dbReference type="ARBA" id="ARBA00022475"/>
    </source>
</evidence>
<dbReference type="GO" id="GO:0005886">
    <property type="term" value="C:plasma membrane"/>
    <property type="evidence" value="ECO:0007669"/>
    <property type="project" value="UniProtKB-SubCell"/>
</dbReference>
<dbReference type="PANTHER" id="PTHR30365:SF0">
    <property type="entry name" value="CYTOCHROME BD-I UBIQUINOL OXIDASE SUBUNIT 1"/>
    <property type="match status" value="1"/>
</dbReference>
<feature type="transmembrane region" description="Helical" evidence="13">
    <location>
        <begin position="191"/>
        <end position="209"/>
    </location>
</feature>
<evidence type="ECO:0000256" key="9">
    <source>
        <dbReference type="ARBA" id="ARBA00022982"/>
    </source>
</evidence>
<keyword evidence="10 13" id="KW-1133">Transmembrane helix</keyword>
<keyword evidence="9 13" id="KW-0249">Electron transport</keyword>
<keyword evidence="7 13" id="KW-0812">Transmembrane</keyword>
<comment type="similarity">
    <text evidence="2 13">Belongs to the cytochrome ubiquinol oxidase subunit 1 family.</text>
</comment>
<proteinExistence type="inferred from homology"/>
<dbReference type="GO" id="GO:0020037">
    <property type="term" value="F:heme binding"/>
    <property type="evidence" value="ECO:0007669"/>
    <property type="project" value="TreeGrafter"/>
</dbReference>
<dbReference type="AlphaFoldDB" id="C4FIC3"/>
<evidence type="ECO:0000256" key="11">
    <source>
        <dbReference type="ARBA" id="ARBA00023004"/>
    </source>
</evidence>
<evidence type="ECO:0000256" key="5">
    <source>
        <dbReference type="ARBA" id="ARBA00022519"/>
    </source>
</evidence>
<evidence type="ECO:0000256" key="6">
    <source>
        <dbReference type="ARBA" id="ARBA00022617"/>
    </source>
</evidence>
<evidence type="ECO:0000256" key="12">
    <source>
        <dbReference type="ARBA" id="ARBA00023136"/>
    </source>
</evidence>
<organism evidence="15 16">
    <name type="scientific">Sulfurihydrogenibium yellowstonense SS-5</name>
    <dbReference type="NCBI Taxonomy" id="432331"/>
    <lineage>
        <taxon>Bacteria</taxon>
        <taxon>Pseudomonadati</taxon>
        <taxon>Aquificota</taxon>
        <taxon>Aquificia</taxon>
        <taxon>Aquificales</taxon>
        <taxon>Hydrogenothermaceae</taxon>
        <taxon>Sulfurihydrogenibium</taxon>
    </lineage>
</organism>
<evidence type="ECO:0000256" key="1">
    <source>
        <dbReference type="ARBA" id="ARBA00004429"/>
    </source>
</evidence>
<dbReference type="EC" id="1.10.3.-" evidence="15"/>
<feature type="transmembrane region" description="Helical" evidence="13">
    <location>
        <begin position="402"/>
        <end position="423"/>
    </location>
</feature>
<feature type="transmembrane region" description="Helical" evidence="13">
    <location>
        <begin position="90"/>
        <end position="115"/>
    </location>
</feature>
<feature type="transmembrane region" description="Helical" evidence="13">
    <location>
        <begin position="221"/>
        <end position="245"/>
    </location>
</feature>
<dbReference type="InterPro" id="IPR002585">
    <property type="entry name" value="Cyt-d_ubiquinol_oxidase_su_1"/>
</dbReference>
<evidence type="ECO:0000256" key="2">
    <source>
        <dbReference type="ARBA" id="ARBA00009819"/>
    </source>
</evidence>
<gene>
    <name evidence="15" type="ORF">SULYE_0308</name>
</gene>
<keyword evidence="14" id="KW-0175">Coiled coil</keyword>
<dbReference type="RefSeq" id="WP_007545768.1">
    <property type="nucleotide sequence ID" value="NZ_ABZS01000019.1"/>
</dbReference>
<feature type="transmembrane region" description="Helical" evidence="13">
    <location>
        <begin position="46"/>
        <end position="70"/>
    </location>
</feature>
<comment type="subcellular location">
    <subcellularLocation>
        <location evidence="1">Cell inner membrane</location>
        <topology evidence="1">Multi-pass membrane protein</topology>
    </subcellularLocation>
</comment>
<dbReference type="Proteomes" id="UP000005540">
    <property type="component" value="Unassembled WGS sequence"/>
</dbReference>
<protein>
    <submittedName>
        <fullName evidence="15">Cytochrome D ubiquinol oxidase subunit 1</fullName>
        <ecNumber evidence="15">1.10.3.-</ecNumber>
    </submittedName>
</protein>
<keyword evidence="12 13" id="KW-0472">Membrane</keyword>
<feature type="transmembrane region" description="Helical" evidence="13">
    <location>
        <begin position="371"/>
        <end position="390"/>
    </location>
</feature>
<dbReference type="EMBL" id="ABZS01000019">
    <property type="protein sequence ID" value="EEP61169.1"/>
    <property type="molecule type" value="Genomic_DNA"/>
</dbReference>
<evidence type="ECO:0000256" key="14">
    <source>
        <dbReference type="SAM" id="Coils"/>
    </source>
</evidence>
<sequence>MDLLALSRFQFAFTAFVHFIFVPLTLGLSVFIAITKTLYLKTKNPLYDELSMFLMKLFAINFAAGVATGLTMEFQFGTNWFQYSKFVGDIFGSPLAIEGLMAFFLESTFMGIFLYGRGRISEAMHTFSAWMVALGSNLSGLWILIANSWMQTPTGYKIVETQQGIRAELTDFWAAVLNHTTIIRFLHTVDAGQITAGFFVLGVMAYFLLKRKHVEMAKLGLKVAIIYTSIVSVLAIIFGDIHGYYVAKYQPLKLAMAEGIWNTEKGAPVIPIGWVDQKEQKTYAPIAIPGMASFLSYHDFNAEVKGINDLIKEYQQKAKDYESKVAELEKQYAVNPTPELKQQIAEYKAYAKAYNISHSDLPSVNIVFQSFHFMVGLGFLFVFISLWGLYLLKKGTIYQNTAFLKTVLYSIQLPFIASELGWFTAEVGRQPWLVQGMLKTADGVTYFNTSANVLFSVITFILIYTGIFVIYVKTMKKKVQEYAEKDVVVDYETVPNTVQVGMYSKDTKGGV</sequence>
<keyword evidence="16" id="KW-1185">Reference proteome</keyword>
<comment type="caution">
    <text evidence="15">The sequence shown here is derived from an EMBL/GenBank/DDBJ whole genome shotgun (WGS) entry which is preliminary data.</text>
</comment>
<name>C4FIC3_9AQUI</name>
<evidence type="ECO:0000313" key="16">
    <source>
        <dbReference type="Proteomes" id="UP000005540"/>
    </source>
</evidence>